<evidence type="ECO:0000313" key="5">
    <source>
        <dbReference type="Proteomes" id="UP000663889"/>
    </source>
</evidence>
<organism evidence="3 5">
    <name type="scientific">Rotaria sordida</name>
    <dbReference type="NCBI Taxonomy" id="392033"/>
    <lineage>
        <taxon>Eukaryota</taxon>
        <taxon>Metazoa</taxon>
        <taxon>Spiralia</taxon>
        <taxon>Gnathifera</taxon>
        <taxon>Rotifera</taxon>
        <taxon>Eurotatoria</taxon>
        <taxon>Bdelloidea</taxon>
        <taxon>Philodinida</taxon>
        <taxon>Philodinidae</taxon>
        <taxon>Rotaria</taxon>
    </lineage>
</organism>
<comment type="caution">
    <text evidence="3">The sequence shown here is derived from an EMBL/GenBank/DDBJ whole genome shotgun (WGS) entry which is preliminary data.</text>
</comment>
<feature type="region of interest" description="Disordered" evidence="1">
    <location>
        <begin position="51"/>
        <end position="83"/>
    </location>
</feature>
<reference evidence="3" key="1">
    <citation type="submission" date="2021-02" db="EMBL/GenBank/DDBJ databases">
        <authorList>
            <person name="Nowell W R."/>
        </authorList>
    </citation>
    <scope>NUCLEOTIDE SEQUENCE</scope>
</reference>
<dbReference type="EMBL" id="CAJOBE010009402">
    <property type="protein sequence ID" value="CAF4084216.1"/>
    <property type="molecule type" value="Genomic_DNA"/>
</dbReference>
<dbReference type="Proteomes" id="UP000663874">
    <property type="component" value="Unassembled WGS sequence"/>
</dbReference>
<dbReference type="Proteomes" id="UP000663889">
    <property type="component" value="Unassembled WGS sequence"/>
</dbReference>
<accession>A0A814F6G0</accession>
<dbReference type="EMBL" id="CAJNOO010000313">
    <property type="protein sequence ID" value="CAF0901872.1"/>
    <property type="molecule type" value="Genomic_DNA"/>
</dbReference>
<evidence type="ECO:0000313" key="2">
    <source>
        <dbReference type="EMBL" id="CAF0901872.1"/>
    </source>
</evidence>
<dbReference type="AlphaFoldDB" id="A0A814F6G0"/>
<dbReference type="OrthoDB" id="10390954at2759"/>
<evidence type="ECO:0000256" key="1">
    <source>
        <dbReference type="SAM" id="MobiDB-lite"/>
    </source>
</evidence>
<dbReference type="Proteomes" id="UP000663882">
    <property type="component" value="Unassembled WGS sequence"/>
</dbReference>
<proteinExistence type="predicted"/>
<protein>
    <submittedName>
        <fullName evidence="3">Uncharacterized protein</fullName>
    </submittedName>
</protein>
<name>A0A814F6G0_9BILA</name>
<gene>
    <name evidence="4" type="ORF">FNK824_LOCUS30535</name>
    <name evidence="2" type="ORF">RFH988_LOCUS9026</name>
    <name evidence="3" type="ORF">SEV965_LOCUS9488</name>
</gene>
<feature type="compositionally biased region" description="Acidic residues" evidence="1">
    <location>
        <begin position="56"/>
        <end position="75"/>
    </location>
</feature>
<sequence length="302" mass="34997">MNDEIQTFIEFLLDTETTSATSFNQAITEKQELYNNVRNKQSTIANGIALNAGNETSDEESESECEQESSSDDDEKIPQVQVHKKGQTIQSIKQSDILIDPISQCKRLLQFLYYCQQDSTHLIDLYFHTLDHCVKSENEKIGAVALQQIALHLSDDVNDKKQYQRLIQLLPLNLSSSTIHEIYKPILTTIEILRSRKQTNQNLLTFMSSNDLDILYPYKARFLDLHREFRDSTHYSVDGDSLILSIAHHINIDLISYYGNTLHIIFIIERILLILFNQTQQSNYTLIFFIVIINIMKKKILY</sequence>
<dbReference type="EMBL" id="CAJNOU010000371">
    <property type="protein sequence ID" value="CAF0975693.1"/>
    <property type="molecule type" value="Genomic_DNA"/>
</dbReference>
<evidence type="ECO:0000313" key="4">
    <source>
        <dbReference type="EMBL" id="CAF4084216.1"/>
    </source>
</evidence>
<evidence type="ECO:0000313" key="3">
    <source>
        <dbReference type="EMBL" id="CAF0975693.1"/>
    </source>
</evidence>